<dbReference type="Gene3D" id="3.40.1190.10">
    <property type="entry name" value="Mur-like, catalytic domain"/>
    <property type="match status" value="1"/>
</dbReference>
<dbReference type="GO" id="GO:0004326">
    <property type="term" value="F:tetrahydrofolylpolyglutamate synthase activity"/>
    <property type="evidence" value="ECO:0007669"/>
    <property type="project" value="InterPro"/>
</dbReference>
<dbReference type="GO" id="GO:0005524">
    <property type="term" value="F:ATP binding"/>
    <property type="evidence" value="ECO:0007669"/>
    <property type="project" value="UniProtKB-UniRule"/>
</dbReference>
<protein>
    <recommendedName>
        <fullName evidence="11">UDP-N-acetylmuramyl-tripeptide synthetase</fullName>
        <ecNumber evidence="11">6.3.2.-</ecNumber>
    </recommendedName>
    <alternativeName>
        <fullName evidence="11">UDP-MurNAc-tripeptide synthetase</fullName>
    </alternativeName>
</protein>
<feature type="binding site" evidence="11">
    <location>
        <position position="207"/>
    </location>
    <ligand>
        <name>UDP-N-acetyl-alpha-D-muramoyl-L-alanyl-D-glutamate</name>
        <dbReference type="ChEBI" id="CHEBI:83900"/>
    </ligand>
</feature>
<evidence type="ECO:0000259" key="15">
    <source>
        <dbReference type="Pfam" id="PF08245"/>
    </source>
</evidence>
<sequence length="536" mass="56441">MVNHQPESPRELERHLRPTARTAISWARLCAAVQAQSTSGAGQDLELTGVSLNPQTVQPGDVFLAISGAKRHGAQFLPDALANGALAVITDAAGQELIGSQAQVPMGIVPDVRAIAATAAAAVYGTDAGTPELFGVTGTNGKTTTTFMIRSLLEALGRNTGLIGTIEMSVRGRIIPSVLTTPESTQLHGLLARMGEQDVQAVAMEVSSHSLSYNRVAGLKFAVAGYTNLTQDHLDLHGSMEEYFATKARLFEPERCEQAVVLVDDQYGRKLAENARVPVTTLSLDAANPAAQWVVDELAPSGLGHAFTLRHRDGHRLALRTGLPGLFNVANAALAVCMVLASGVDPDRLQQVLDAHDPLSLSVPGRMQVISEQPVAVVDFAHNSDALIKALGSLRPGDGGRRIIVFGATGERDTTKRPDMGAVAVRNADIVIVTDDDPHDEDPAQIREQVAAGAQAEIDAGGHGVKLYNVAPRDAAVEFAVSLANPADAILVAGRGHEVSQEVAGIDVALDDRQELAQALSKHGFTPLSPIAQTID</sequence>
<feature type="domain" description="Mur ligase N-terminal catalytic" evidence="13">
    <location>
        <begin position="47"/>
        <end position="104"/>
    </location>
</feature>
<evidence type="ECO:0000256" key="8">
    <source>
        <dbReference type="ARBA" id="ARBA00022984"/>
    </source>
</evidence>
<evidence type="ECO:0000256" key="12">
    <source>
        <dbReference type="RuleBase" id="RU004135"/>
    </source>
</evidence>
<dbReference type="InterPro" id="IPR005761">
    <property type="entry name" value="UDP-N-AcMur-Glu-dNH2Pim_ligase"/>
</dbReference>
<feature type="binding site" evidence="11">
    <location>
        <position position="215"/>
    </location>
    <ligand>
        <name>UDP-N-acetyl-alpha-D-muramoyl-L-alanyl-D-glutamate</name>
        <dbReference type="ChEBI" id="CHEBI:83900"/>
    </ligand>
</feature>
<dbReference type="InterPro" id="IPR004101">
    <property type="entry name" value="Mur_ligase_C"/>
</dbReference>
<proteinExistence type="inferred from homology"/>
<dbReference type="AlphaFoldDB" id="A0A5B7WTY5"/>
<dbReference type="NCBIfam" id="NF001124">
    <property type="entry name" value="PRK00139.1-2"/>
    <property type="match status" value="1"/>
</dbReference>
<keyword evidence="11" id="KW-0460">Magnesium</keyword>
<dbReference type="Gene3D" id="3.40.1390.10">
    <property type="entry name" value="MurE/MurF, N-terminal domain"/>
    <property type="match status" value="1"/>
</dbReference>
<feature type="domain" description="Mur ligase C-terminal" evidence="14">
    <location>
        <begin position="365"/>
        <end position="496"/>
    </location>
</feature>
<comment type="similarity">
    <text evidence="1 11">Belongs to the MurCDEF family. MurE subfamily.</text>
</comment>
<keyword evidence="7 11" id="KW-0133">Cell shape</keyword>
<dbReference type="InterPro" id="IPR036615">
    <property type="entry name" value="Mur_ligase_C_dom_sf"/>
</dbReference>
<comment type="caution">
    <text evidence="11">Lacks conserved residue(s) required for the propagation of feature annotation.</text>
</comment>
<evidence type="ECO:0000256" key="10">
    <source>
        <dbReference type="ARBA" id="ARBA00023316"/>
    </source>
</evidence>
<evidence type="ECO:0000313" key="17">
    <source>
        <dbReference type="Proteomes" id="UP000307000"/>
    </source>
</evidence>
<feature type="domain" description="Mur ligase central" evidence="15">
    <location>
        <begin position="136"/>
        <end position="338"/>
    </location>
</feature>
<dbReference type="InterPro" id="IPR013221">
    <property type="entry name" value="Mur_ligase_cen"/>
</dbReference>
<dbReference type="HAMAP" id="MF_00208">
    <property type="entry name" value="MurE"/>
    <property type="match status" value="1"/>
</dbReference>
<feature type="binding site" evidence="11">
    <location>
        <position position="52"/>
    </location>
    <ligand>
        <name>UDP-N-acetyl-alpha-D-muramoyl-L-alanyl-D-glutamate</name>
        <dbReference type="ChEBI" id="CHEBI:83900"/>
    </ligand>
</feature>
<comment type="cofactor">
    <cofactor evidence="11">
        <name>Mg(2+)</name>
        <dbReference type="ChEBI" id="CHEBI:18420"/>
    </cofactor>
</comment>
<name>A0A5B7WTY5_9MICC</name>
<accession>A0A5B7WTY5</accession>
<reference evidence="16 17" key="1">
    <citation type="submission" date="2018-12" db="EMBL/GenBank/DDBJ databases">
        <title>Complete Genome Sequence of Glutamicibacter creatinolyticus strain LGCM259,isolated from an abscess of a 12-year-old mare in Italy.</title>
        <authorList>
            <person name="Santos R.G."/>
            <person name="Silva A.L."/>
            <person name="Seyffert N."/>
            <person name="Castro T.L.P."/>
            <person name="Attili A.R."/>
            <person name="Rifici C."/>
            <person name="Mazzullo G."/>
            <person name="Brenig B."/>
            <person name="Venanzi F."/>
            <person name="Azevedo V."/>
        </authorList>
    </citation>
    <scope>NUCLEOTIDE SEQUENCE [LARGE SCALE GENOMIC DNA]</scope>
    <source>
        <strain evidence="16 17">LGCM 259</strain>
    </source>
</reference>
<dbReference type="NCBIfam" id="NF001126">
    <property type="entry name" value="PRK00139.1-4"/>
    <property type="match status" value="1"/>
</dbReference>
<keyword evidence="10 11" id="KW-0961">Cell wall biogenesis/degradation</keyword>
<evidence type="ECO:0000259" key="14">
    <source>
        <dbReference type="Pfam" id="PF02875"/>
    </source>
</evidence>
<evidence type="ECO:0000256" key="7">
    <source>
        <dbReference type="ARBA" id="ARBA00022960"/>
    </source>
</evidence>
<feature type="modified residue" description="N6-carboxylysine" evidence="11">
    <location>
        <position position="247"/>
    </location>
</feature>
<dbReference type="GO" id="GO:0005737">
    <property type="term" value="C:cytoplasm"/>
    <property type="evidence" value="ECO:0007669"/>
    <property type="project" value="UniProtKB-SubCell"/>
</dbReference>
<dbReference type="SUPFAM" id="SSF63418">
    <property type="entry name" value="MurE/MurF N-terminal domain"/>
    <property type="match status" value="1"/>
</dbReference>
<keyword evidence="5 11" id="KW-0547">Nucleotide-binding</keyword>
<dbReference type="GO" id="GO:0009252">
    <property type="term" value="P:peptidoglycan biosynthetic process"/>
    <property type="evidence" value="ECO:0007669"/>
    <property type="project" value="UniProtKB-UniRule"/>
</dbReference>
<keyword evidence="9 11" id="KW-0131">Cell cycle</keyword>
<dbReference type="EMBL" id="CP034412">
    <property type="protein sequence ID" value="QCY47566.1"/>
    <property type="molecule type" value="Genomic_DNA"/>
</dbReference>
<dbReference type="SUPFAM" id="SSF53623">
    <property type="entry name" value="MurD-like peptide ligases, catalytic domain"/>
    <property type="match status" value="1"/>
</dbReference>
<comment type="subcellular location">
    <subcellularLocation>
        <location evidence="11 12">Cytoplasm</location>
    </subcellularLocation>
</comment>
<dbReference type="PANTHER" id="PTHR23135:SF4">
    <property type="entry name" value="UDP-N-ACETYLMURAMOYL-L-ALANYL-D-GLUTAMATE--2,6-DIAMINOPIMELATE LIGASE MURE HOMOLOG, CHLOROPLASTIC"/>
    <property type="match status" value="1"/>
</dbReference>
<evidence type="ECO:0000256" key="6">
    <source>
        <dbReference type="ARBA" id="ARBA00022840"/>
    </source>
</evidence>
<keyword evidence="2 11" id="KW-0963">Cytoplasm</keyword>
<evidence type="ECO:0000259" key="13">
    <source>
        <dbReference type="Pfam" id="PF01225"/>
    </source>
</evidence>
<dbReference type="Pfam" id="PF01225">
    <property type="entry name" value="Mur_ligase"/>
    <property type="match status" value="1"/>
</dbReference>
<evidence type="ECO:0000256" key="9">
    <source>
        <dbReference type="ARBA" id="ARBA00023306"/>
    </source>
</evidence>
<dbReference type="InterPro" id="IPR035911">
    <property type="entry name" value="MurE/MurF_N"/>
</dbReference>
<comment type="pathway">
    <text evidence="11 12">Cell wall biogenesis; peptidoglycan biosynthesis.</text>
</comment>
<feature type="binding site" evidence="11">
    <location>
        <begin position="180"/>
        <end position="181"/>
    </location>
    <ligand>
        <name>UDP-N-acetyl-alpha-D-muramoyl-L-alanyl-D-glutamate</name>
        <dbReference type="ChEBI" id="CHEBI:83900"/>
    </ligand>
</feature>
<dbReference type="GO" id="GO:0008360">
    <property type="term" value="P:regulation of cell shape"/>
    <property type="evidence" value="ECO:0007669"/>
    <property type="project" value="UniProtKB-KW"/>
</dbReference>
<dbReference type="Proteomes" id="UP000307000">
    <property type="component" value="Chromosome"/>
</dbReference>
<dbReference type="NCBIfam" id="TIGR01085">
    <property type="entry name" value="murE"/>
    <property type="match status" value="1"/>
</dbReference>
<dbReference type="Gene3D" id="3.90.190.20">
    <property type="entry name" value="Mur ligase, C-terminal domain"/>
    <property type="match status" value="1"/>
</dbReference>
<evidence type="ECO:0000256" key="3">
    <source>
        <dbReference type="ARBA" id="ARBA00022598"/>
    </source>
</evidence>
<dbReference type="SUPFAM" id="SSF53244">
    <property type="entry name" value="MurD-like peptide ligases, peptide-binding domain"/>
    <property type="match status" value="1"/>
</dbReference>
<keyword evidence="6 11" id="KW-0067">ATP-binding</keyword>
<dbReference type="GO" id="GO:0051301">
    <property type="term" value="P:cell division"/>
    <property type="evidence" value="ECO:0007669"/>
    <property type="project" value="UniProtKB-KW"/>
</dbReference>
<keyword evidence="17" id="KW-1185">Reference proteome</keyword>
<gene>
    <name evidence="11 16" type="primary">murE</name>
    <name evidence="16" type="ORF">GcLGCM259_1848</name>
</gene>
<dbReference type="UniPathway" id="UPA00219"/>
<organism evidence="16 17">
    <name type="scientific">Glutamicibacter creatinolyticus</name>
    <dbReference type="NCBI Taxonomy" id="162496"/>
    <lineage>
        <taxon>Bacteria</taxon>
        <taxon>Bacillati</taxon>
        <taxon>Actinomycetota</taxon>
        <taxon>Actinomycetes</taxon>
        <taxon>Micrococcales</taxon>
        <taxon>Micrococcaceae</taxon>
        <taxon>Glutamicibacter</taxon>
    </lineage>
</organism>
<dbReference type="InterPro" id="IPR036565">
    <property type="entry name" value="Mur-like_cat_sf"/>
</dbReference>
<comment type="function">
    <text evidence="11">Catalyzes the addition of an amino acid to the nucleotide precursor UDP-N-acetylmuramoyl-L-alanyl-D-glutamate (UMAG) in the biosynthesis of bacterial cell-wall peptidoglycan.</text>
</comment>
<evidence type="ECO:0000313" key="16">
    <source>
        <dbReference type="EMBL" id="QCY47566.1"/>
    </source>
</evidence>
<dbReference type="EC" id="6.3.2.-" evidence="11"/>
<keyword evidence="4 11" id="KW-0132">Cell division</keyword>
<keyword evidence="8 11" id="KW-0573">Peptidoglycan synthesis</keyword>
<dbReference type="PROSITE" id="PS01011">
    <property type="entry name" value="FOLYLPOLYGLU_SYNT_1"/>
    <property type="match status" value="1"/>
</dbReference>
<keyword evidence="3 11" id="KW-0436">Ligase</keyword>
<feature type="binding site" evidence="11">
    <location>
        <begin position="138"/>
        <end position="144"/>
    </location>
    <ligand>
        <name>ATP</name>
        <dbReference type="ChEBI" id="CHEBI:30616"/>
    </ligand>
</feature>
<dbReference type="GO" id="GO:0071555">
    <property type="term" value="P:cell wall organization"/>
    <property type="evidence" value="ECO:0007669"/>
    <property type="project" value="UniProtKB-KW"/>
</dbReference>
<dbReference type="InterPro" id="IPR018109">
    <property type="entry name" value="Folylpolyglutamate_synth_CS"/>
</dbReference>
<dbReference type="KEGG" id="gcr:GcLGCM259_1848"/>
<evidence type="ECO:0000256" key="4">
    <source>
        <dbReference type="ARBA" id="ARBA00022618"/>
    </source>
</evidence>
<dbReference type="Pfam" id="PF08245">
    <property type="entry name" value="Mur_ligase_M"/>
    <property type="match status" value="1"/>
</dbReference>
<evidence type="ECO:0000256" key="5">
    <source>
        <dbReference type="ARBA" id="ARBA00022741"/>
    </source>
</evidence>
<dbReference type="RefSeq" id="WP_138926472.1">
    <property type="nucleotide sequence ID" value="NZ_CP034412.1"/>
</dbReference>
<evidence type="ECO:0000256" key="1">
    <source>
        <dbReference type="ARBA" id="ARBA00005898"/>
    </source>
</evidence>
<evidence type="ECO:0000256" key="11">
    <source>
        <dbReference type="HAMAP-Rule" id="MF_00208"/>
    </source>
</evidence>
<dbReference type="Pfam" id="PF02875">
    <property type="entry name" value="Mur_ligase_C"/>
    <property type="match status" value="1"/>
</dbReference>
<dbReference type="InterPro" id="IPR000713">
    <property type="entry name" value="Mur_ligase_N"/>
</dbReference>
<comment type="PTM">
    <text evidence="11">Carboxylation is probably crucial for Mg(2+) binding and, consequently, for the gamma-phosphate positioning of ATP.</text>
</comment>
<dbReference type="GO" id="GO:0000287">
    <property type="term" value="F:magnesium ion binding"/>
    <property type="evidence" value="ECO:0007669"/>
    <property type="project" value="UniProtKB-UniRule"/>
</dbReference>
<dbReference type="PANTHER" id="PTHR23135">
    <property type="entry name" value="MUR LIGASE FAMILY MEMBER"/>
    <property type="match status" value="1"/>
</dbReference>
<evidence type="ECO:0000256" key="2">
    <source>
        <dbReference type="ARBA" id="ARBA00022490"/>
    </source>
</evidence>